<evidence type="ECO:0000256" key="1">
    <source>
        <dbReference type="SAM" id="MobiDB-lite"/>
    </source>
</evidence>
<protein>
    <recommendedName>
        <fullName evidence="4">F-box domain-containing protein</fullName>
    </recommendedName>
</protein>
<feature type="region of interest" description="Disordered" evidence="1">
    <location>
        <begin position="1"/>
        <end position="25"/>
    </location>
</feature>
<name>A0ABY5XCB8_ERWPY</name>
<evidence type="ECO:0000313" key="3">
    <source>
        <dbReference type="Proteomes" id="UP001058553"/>
    </source>
</evidence>
<dbReference type="Proteomes" id="UP001058553">
    <property type="component" value="Chromosome"/>
</dbReference>
<accession>A0ABY5XCB8</accession>
<gene>
    <name evidence="2" type="ORF">NYP84_07620</name>
</gene>
<proteinExistence type="predicted"/>
<evidence type="ECO:0008006" key="4">
    <source>
        <dbReference type="Google" id="ProtNLM"/>
    </source>
</evidence>
<dbReference type="GeneID" id="92237162"/>
<evidence type="ECO:0000313" key="2">
    <source>
        <dbReference type="EMBL" id="UWS35001.1"/>
    </source>
</evidence>
<sequence length="297" mass="33232">MKMNVTSTSQSTSTTSLTPVPEESSSVKSTLEVTNYFENLPVELLQKVASFSGGSYGELRQTCPFFRDRLESISSIANKFRGNNVPQTEQQKNEYLLLYSAMKEKASPQTVAALANQKNGFTDKEISTWAMTCRYPGVLEVVDPIKKIFNDMSPQLTVAHGYFDSQHSLTLRLYEQNLNERDISEIFNQADSLFQANKDDAGLVLASKMSALWDHLVELRAADKTFKISHKVLARLRDRYSSMFLAGGTINTVTPPSSGIIKMDKVLNAPFGRLIENYLLHQMVLAMIMNPPGRIIT</sequence>
<dbReference type="EMBL" id="CP103445">
    <property type="protein sequence ID" value="UWS35001.1"/>
    <property type="molecule type" value="Genomic_DNA"/>
</dbReference>
<keyword evidence="3" id="KW-1185">Reference proteome</keyword>
<dbReference type="RefSeq" id="WP_231844234.1">
    <property type="nucleotide sequence ID" value="NZ_CP023567.1"/>
</dbReference>
<reference evidence="2" key="1">
    <citation type="submission" date="2022-07" db="EMBL/GenBank/DDBJ databases">
        <title>Genetic diversity of Erwinia pyrifoliae.</title>
        <authorList>
            <person name="Park D.S."/>
            <person name="Ham H."/>
        </authorList>
    </citation>
    <scope>NUCLEOTIDE SEQUENCE</scope>
    <source>
        <strain evidence="2">CP201486</strain>
    </source>
</reference>
<organism evidence="2 3">
    <name type="scientific">Erwinia pyrifoliae</name>
    <dbReference type="NCBI Taxonomy" id="79967"/>
    <lineage>
        <taxon>Bacteria</taxon>
        <taxon>Pseudomonadati</taxon>
        <taxon>Pseudomonadota</taxon>
        <taxon>Gammaproteobacteria</taxon>
        <taxon>Enterobacterales</taxon>
        <taxon>Erwiniaceae</taxon>
        <taxon>Erwinia</taxon>
    </lineage>
</organism>